<comment type="similarity">
    <text evidence="2">Belongs to the flagella basal body rod proteins family.</text>
</comment>
<dbReference type="GO" id="GO:0071978">
    <property type="term" value="P:bacterial-type flagellum-dependent swarming motility"/>
    <property type="evidence" value="ECO:0007669"/>
    <property type="project" value="TreeGrafter"/>
</dbReference>
<dbReference type="Pfam" id="PF06429">
    <property type="entry name" value="Flg_bbr_C"/>
    <property type="match status" value="1"/>
</dbReference>
<comment type="subcellular location">
    <subcellularLocation>
        <location evidence="1 6">Bacterial flagellum basal body</location>
    </subcellularLocation>
</comment>
<dbReference type="KEGG" id="ock:EXM22_07795"/>
<accession>A0A5C1QIB3</accession>
<dbReference type="EMBL" id="CP036150">
    <property type="protein sequence ID" value="QEN07895.1"/>
    <property type="molecule type" value="Genomic_DNA"/>
</dbReference>
<dbReference type="GO" id="GO:0030694">
    <property type="term" value="C:bacterial-type flagellum basal body, rod"/>
    <property type="evidence" value="ECO:0007669"/>
    <property type="project" value="UniProtKB-UniRule"/>
</dbReference>
<dbReference type="OrthoDB" id="9794148at2"/>
<reference evidence="9 10" key="1">
    <citation type="submission" date="2019-02" db="EMBL/GenBank/DDBJ databases">
        <title>Complete Genome Sequence and Methylome Analysis of free living Spirochaetas.</title>
        <authorList>
            <person name="Fomenkov A."/>
            <person name="Dubinina G."/>
            <person name="Leshcheva N."/>
            <person name="Mikheeva N."/>
            <person name="Grabovich M."/>
            <person name="Vincze T."/>
            <person name="Roberts R.J."/>
        </authorList>
    </citation>
    <scope>NUCLEOTIDE SEQUENCE [LARGE SCALE GENOMIC DNA]</scope>
    <source>
        <strain evidence="9 10">K2</strain>
    </source>
</reference>
<evidence type="ECO:0000256" key="2">
    <source>
        <dbReference type="ARBA" id="ARBA00009677"/>
    </source>
</evidence>
<dbReference type="Pfam" id="PF00460">
    <property type="entry name" value="Flg_bb_rod"/>
    <property type="match status" value="1"/>
</dbReference>
<keyword evidence="9" id="KW-0282">Flagellum</keyword>
<evidence type="ECO:0000313" key="9">
    <source>
        <dbReference type="EMBL" id="QEN07895.1"/>
    </source>
</evidence>
<name>A0A5C1QIB3_9SPIO</name>
<keyword evidence="4 6" id="KW-0975">Bacterial flagellum</keyword>
<comment type="subunit">
    <text evidence="5 6">The basal body constitutes a major portion of the flagellar organelle and consists of four rings (L,P,S, and M) mounted on a central rod. The rod consists of about 26 subunits of FlgG in the distal portion, and FlgB, FlgC and FlgF are thought to build up the proximal portion of the rod with about 6 subunits each.</text>
</comment>
<keyword evidence="10" id="KW-1185">Reference proteome</keyword>
<sequence>MGLFSSINTASTGLSAERMRLDVISDNIANANTTRTAEGGPFRRSRVVFRPVVDQPYWRSPFLPDNLDNGIGQGVRVSKIEKDMDDELRLVYDPTHPDAIKTGPQKGYVEYPNVNIVNEMVDMISATRAYEANVAIMDGSKSMFQKALQIGG</sequence>
<dbReference type="PANTHER" id="PTHR30435">
    <property type="entry name" value="FLAGELLAR PROTEIN"/>
    <property type="match status" value="1"/>
</dbReference>
<evidence type="ECO:0000256" key="6">
    <source>
        <dbReference type="RuleBase" id="RU362062"/>
    </source>
</evidence>
<evidence type="ECO:0000256" key="4">
    <source>
        <dbReference type="ARBA" id="ARBA00023143"/>
    </source>
</evidence>
<dbReference type="InterPro" id="IPR010930">
    <property type="entry name" value="Flg_bb/hook_C_dom"/>
</dbReference>
<feature type="domain" description="Flagellar basal-body/hook protein C-terminal" evidence="8">
    <location>
        <begin position="105"/>
        <end position="150"/>
    </location>
</feature>
<dbReference type="RefSeq" id="WP_149485975.1">
    <property type="nucleotide sequence ID" value="NZ_CP036150.1"/>
</dbReference>
<dbReference type="NCBIfam" id="TIGR01395">
    <property type="entry name" value="FlgC"/>
    <property type="match status" value="1"/>
</dbReference>
<dbReference type="PROSITE" id="PS00588">
    <property type="entry name" value="FLAGELLA_BB_ROD"/>
    <property type="match status" value="1"/>
</dbReference>
<gene>
    <name evidence="9" type="primary">flgC</name>
    <name evidence="9" type="ORF">EXM22_07795</name>
</gene>
<dbReference type="PANTHER" id="PTHR30435:SF2">
    <property type="entry name" value="FLAGELLAR BASAL-BODY ROD PROTEIN FLGC"/>
    <property type="match status" value="1"/>
</dbReference>
<dbReference type="InterPro" id="IPR001444">
    <property type="entry name" value="Flag_bb_rod_N"/>
</dbReference>
<evidence type="ECO:0000256" key="3">
    <source>
        <dbReference type="ARBA" id="ARBA00017941"/>
    </source>
</evidence>
<keyword evidence="9" id="KW-0966">Cell projection</keyword>
<organism evidence="9 10">
    <name type="scientific">Oceanispirochaeta crateris</name>
    <dbReference type="NCBI Taxonomy" id="2518645"/>
    <lineage>
        <taxon>Bacteria</taxon>
        <taxon>Pseudomonadati</taxon>
        <taxon>Spirochaetota</taxon>
        <taxon>Spirochaetia</taxon>
        <taxon>Spirochaetales</taxon>
        <taxon>Spirochaetaceae</taxon>
        <taxon>Oceanispirochaeta</taxon>
    </lineage>
</organism>
<evidence type="ECO:0000259" key="7">
    <source>
        <dbReference type="Pfam" id="PF00460"/>
    </source>
</evidence>
<dbReference type="InterPro" id="IPR006299">
    <property type="entry name" value="FlgC"/>
</dbReference>
<feature type="domain" description="Flagellar basal body rod protein N-terminal" evidence="7">
    <location>
        <begin position="7"/>
        <end position="35"/>
    </location>
</feature>
<proteinExistence type="inferred from homology"/>
<dbReference type="Proteomes" id="UP000324209">
    <property type="component" value="Chromosome"/>
</dbReference>
<evidence type="ECO:0000256" key="5">
    <source>
        <dbReference type="ARBA" id="ARBA00025933"/>
    </source>
</evidence>
<keyword evidence="9" id="KW-0969">Cilium</keyword>
<dbReference type="InterPro" id="IPR019776">
    <property type="entry name" value="Flagellar_basal_body_rod_CS"/>
</dbReference>
<evidence type="ECO:0000313" key="10">
    <source>
        <dbReference type="Proteomes" id="UP000324209"/>
    </source>
</evidence>
<protein>
    <recommendedName>
        <fullName evidence="3 6">Flagellar basal-body rod protein FlgC</fullName>
    </recommendedName>
</protein>
<evidence type="ECO:0000259" key="8">
    <source>
        <dbReference type="Pfam" id="PF06429"/>
    </source>
</evidence>
<dbReference type="AlphaFoldDB" id="A0A5C1QIB3"/>
<evidence type="ECO:0000256" key="1">
    <source>
        <dbReference type="ARBA" id="ARBA00004117"/>
    </source>
</evidence>